<dbReference type="RefSeq" id="WP_380711553.1">
    <property type="nucleotide sequence ID" value="NZ_JBHUML010000002.1"/>
</dbReference>
<proteinExistence type="predicted"/>
<comment type="caution">
    <text evidence="3">The sequence shown here is derived from an EMBL/GenBank/DDBJ whole genome shotgun (WGS) entry which is preliminary data.</text>
</comment>
<name>A0ABW5SYL3_9BACI</name>
<gene>
    <name evidence="3" type="ORF">ACFSUB_02215</name>
</gene>
<feature type="chain" id="PRO_5045300962" description="Endolytic transglycosylase MltG" evidence="2">
    <location>
        <begin position="23"/>
        <end position="159"/>
    </location>
</feature>
<sequence length="159" mass="17496">MNRKSMQIFSIGWFGAACCIAAAYFLLQPGQNETESSAQSTEQAEEQTSSGTWNTEEHIASLESDGYVVMTEEEYSTIQEENTPPEEEETNEITAILHIEPGMTSGDVASLLQQLEMVEEASAFQQKLQSSGRASSIRPGQYKVNSTMSAQEIINQITT</sequence>
<evidence type="ECO:0000313" key="4">
    <source>
        <dbReference type="Proteomes" id="UP001597520"/>
    </source>
</evidence>
<feature type="compositionally biased region" description="Low complexity" evidence="1">
    <location>
        <begin position="35"/>
        <end position="50"/>
    </location>
</feature>
<dbReference type="PROSITE" id="PS51257">
    <property type="entry name" value="PROKAR_LIPOPROTEIN"/>
    <property type="match status" value="1"/>
</dbReference>
<evidence type="ECO:0008006" key="5">
    <source>
        <dbReference type="Google" id="ProtNLM"/>
    </source>
</evidence>
<feature type="region of interest" description="Disordered" evidence="1">
    <location>
        <begin position="35"/>
        <end position="64"/>
    </location>
</feature>
<dbReference type="EMBL" id="JBHUML010000002">
    <property type="protein sequence ID" value="MFD2704264.1"/>
    <property type="molecule type" value="Genomic_DNA"/>
</dbReference>
<feature type="signal peptide" evidence="2">
    <location>
        <begin position="1"/>
        <end position="22"/>
    </location>
</feature>
<evidence type="ECO:0000256" key="1">
    <source>
        <dbReference type="SAM" id="MobiDB-lite"/>
    </source>
</evidence>
<evidence type="ECO:0000313" key="3">
    <source>
        <dbReference type="EMBL" id="MFD2704264.1"/>
    </source>
</evidence>
<reference evidence="4" key="1">
    <citation type="journal article" date="2019" name="Int. J. Syst. Evol. Microbiol.">
        <title>The Global Catalogue of Microorganisms (GCM) 10K type strain sequencing project: providing services to taxonomists for standard genome sequencing and annotation.</title>
        <authorList>
            <consortium name="The Broad Institute Genomics Platform"/>
            <consortium name="The Broad Institute Genome Sequencing Center for Infectious Disease"/>
            <person name="Wu L."/>
            <person name="Ma J."/>
        </authorList>
    </citation>
    <scope>NUCLEOTIDE SEQUENCE [LARGE SCALE GENOMIC DNA]</scope>
    <source>
        <strain evidence="4">KCTC 33792</strain>
    </source>
</reference>
<organism evidence="3 4">
    <name type="scientific">Salibacterium lacus</name>
    <dbReference type="NCBI Taxonomy" id="1898109"/>
    <lineage>
        <taxon>Bacteria</taxon>
        <taxon>Bacillati</taxon>
        <taxon>Bacillota</taxon>
        <taxon>Bacilli</taxon>
        <taxon>Bacillales</taxon>
        <taxon>Bacillaceae</taxon>
    </lineage>
</organism>
<dbReference type="Proteomes" id="UP001597520">
    <property type="component" value="Unassembled WGS sequence"/>
</dbReference>
<keyword evidence="4" id="KW-1185">Reference proteome</keyword>
<protein>
    <recommendedName>
        <fullName evidence="5">Endolytic transglycosylase MltG</fullName>
    </recommendedName>
</protein>
<accession>A0ABW5SYL3</accession>
<evidence type="ECO:0000256" key="2">
    <source>
        <dbReference type="SAM" id="SignalP"/>
    </source>
</evidence>
<dbReference type="Gene3D" id="3.30.1490.480">
    <property type="entry name" value="Endolytic murein transglycosylase"/>
    <property type="match status" value="1"/>
</dbReference>
<keyword evidence="2" id="KW-0732">Signal</keyword>